<feature type="transmembrane region" description="Helical" evidence="5">
    <location>
        <begin position="191"/>
        <end position="209"/>
    </location>
</feature>
<keyword evidence="7" id="KW-0436">Ligase</keyword>
<evidence type="ECO:0000256" key="5">
    <source>
        <dbReference type="SAM" id="Phobius"/>
    </source>
</evidence>
<evidence type="ECO:0000259" key="6">
    <source>
        <dbReference type="Pfam" id="PF04932"/>
    </source>
</evidence>
<keyword evidence="8" id="KW-1185">Reference proteome</keyword>
<evidence type="ECO:0000313" key="8">
    <source>
        <dbReference type="Proteomes" id="UP001620460"/>
    </source>
</evidence>
<feature type="transmembrane region" description="Helical" evidence="5">
    <location>
        <begin position="36"/>
        <end position="55"/>
    </location>
</feature>
<comment type="caution">
    <text evidence="7">The sequence shown here is derived from an EMBL/GenBank/DDBJ whole genome shotgun (WGS) entry which is preliminary data.</text>
</comment>
<sequence>MTDRPGTIAGLRTAALRTARWCAVASLFVVPINKPATNVALGLCILLSVIGIDSWTRWRNAWRHPFVRGALVWWGVLMLSALHTWYLTAQLPLKGSFVWACWYPLALGSVLDDDRWRQRALIAFGAAMAMVLLLSCGMAANLIPQRALVQAQAHMRDTVFKEYTQQGLATLIFGSMALATALTARSRHARLALGAMAGLALLNVCFMLQSRTTYLTLLPVAAYWTWRLLFRRWPAWKAFLSMGALGLAIAAGLWAIPLVRDRLVRSVQHEIDLYEHQHVATSSGIRLELWKRTLPMVASAPLFGHGLHQWFPLYRHSIQDMADQRGFLMGHPHQEMLLILAEQGIAGLMVYLLLLGALARYIARLEPPQRDIYVCVLLVYLVAGMANCLWADFTHRHTFILLFSCLPLVAQEMVNPKALDGSPHARKKFRGRDGNLRYVPESGTG</sequence>
<dbReference type="PANTHER" id="PTHR37422:SF13">
    <property type="entry name" value="LIPOPOLYSACCHARIDE BIOSYNTHESIS PROTEIN PA4999-RELATED"/>
    <property type="match status" value="1"/>
</dbReference>
<dbReference type="InterPro" id="IPR051533">
    <property type="entry name" value="WaaL-like"/>
</dbReference>
<evidence type="ECO:0000256" key="3">
    <source>
        <dbReference type="ARBA" id="ARBA00022989"/>
    </source>
</evidence>
<evidence type="ECO:0000256" key="2">
    <source>
        <dbReference type="ARBA" id="ARBA00022692"/>
    </source>
</evidence>
<dbReference type="EMBL" id="JADIKM010000001">
    <property type="protein sequence ID" value="MFK2902580.1"/>
    <property type="molecule type" value="Genomic_DNA"/>
</dbReference>
<dbReference type="GO" id="GO:0016874">
    <property type="term" value="F:ligase activity"/>
    <property type="evidence" value="ECO:0007669"/>
    <property type="project" value="UniProtKB-KW"/>
</dbReference>
<proteinExistence type="predicted"/>
<name>A0ABW8JN83_9GAMM</name>
<comment type="subcellular location">
    <subcellularLocation>
        <location evidence="1">Membrane</location>
        <topology evidence="1">Multi-pass membrane protein</topology>
    </subcellularLocation>
</comment>
<feature type="transmembrane region" description="Helical" evidence="5">
    <location>
        <begin position="163"/>
        <end position="184"/>
    </location>
</feature>
<protein>
    <submittedName>
        <fullName evidence="7">O-antigen ligase family protein</fullName>
    </submittedName>
</protein>
<gene>
    <name evidence="7" type="ORF">ISP17_01290</name>
</gene>
<evidence type="ECO:0000256" key="4">
    <source>
        <dbReference type="ARBA" id="ARBA00023136"/>
    </source>
</evidence>
<dbReference type="PANTHER" id="PTHR37422">
    <property type="entry name" value="TEICHURONIC ACID BIOSYNTHESIS PROTEIN TUAE"/>
    <property type="match status" value="1"/>
</dbReference>
<keyword evidence="2 5" id="KW-0812">Transmembrane</keyword>
<dbReference type="InterPro" id="IPR007016">
    <property type="entry name" value="O-antigen_ligase-rel_domated"/>
</dbReference>
<reference evidence="7 8" key="1">
    <citation type="submission" date="2020-10" db="EMBL/GenBank/DDBJ databases">
        <title>Phylogeny of dyella-like bacteria.</title>
        <authorList>
            <person name="Fu J."/>
        </authorList>
    </citation>
    <scope>NUCLEOTIDE SEQUENCE [LARGE SCALE GENOMIC DNA]</scope>
    <source>
        <strain evidence="7 8">Gsoil3046</strain>
    </source>
</reference>
<dbReference type="RefSeq" id="WP_404629703.1">
    <property type="nucleotide sequence ID" value="NZ_JADIKM010000001.1"/>
</dbReference>
<feature type="domain" description="O-antigen ligase-related" evidence="6">
    <location>
        <begin position="199"/>
        <end position="352"/>
    </location>
</feature>
<organism evidence="7 8">
    <name type="scientific">Dyella ginsengisoli</name>
    <dbReference type="NCBI Taxonomy" id="363848"/>
    <lineage>
        <taxon>Bacteria</taxon>
        <taxon>Pseudomonadati</taxon>
        <taxon>Pseudomonadota</taxon>
        <taxon>Gammaproteobacteria</taxon>
        <taxon>Lysobacterales</taxon>
        <taxon>Rhodanobacteraceae</taxon>
        <taxon>Dyella</taxon>
    </lineage>
</organism>
<dbReference type="Pfam" id="PF04932">
    <property type="entry name" value="Wzy_C"/>
    <property type="match status" value="1"/>
</dbReference>
<keyword evidence="4 5" id="KW-0472">Membrane</keyword>
<evidence type="ECO:0000313" key="7">
    <source>
        <dbReference type="EMBL" id="MFK2902580.1"/>
    </source>
</evidence>
<feature type="transmembrane region" description="Helical" evidence="5">
    <location>
        <begin position="120"/>
        <end position="143"/>
    </location>
</feature>
<feature type="transmembrane region" description="Helical" evidence="5">
    <location>
        <begin position="67"/>
        <end position="87"/>
    </location>
</feature>
<accession>A0ABW8JN83</accession>
<evidence type="ECO:0000256" key="1">
    <source>
        <dbReference type="ARBA" id="ARBA00004141"/>
    </source>
</evidence>
<feature type="transmembrane region" description="Helical" evidence="5">
    <location>
        <begin position="238"/>
        <end position="259"/>
    </location>
</feature>
<feature type="transmembrane region" description="Helical" evidence="5">
    <location>
        <begin position="371"/>
        <end position="390"/>
    </location>
</feature>
<dbReference type="Proteomes" id="UP001620460">
    <property type="component" value="Unassembled WGS sequence"/>
</dbReference>
<keyword evidence="3 5" id="KW-1133">Transmembrane helix</keyword>
<feature type="transmembrane region" description="Helical" evidence="5">
    <location>
        <begin position="337"/>
        <end position="359"/>
    </location>
</feature>